<feature type="region of interest" description="Disordered" evidence="1">
    <location>
        <begin position="150"/>
        <end position="183"/>
    </location>
</feature>
<proteinExistence type="predicted"/>
<evidence type="ECO:0000313" key="2">
    <source>
        <dbReference type="EMBL" id="CAG9764964.1"/>
    </source>
</evidence>
<gene>
    <name evidence="2" type="ORF">CEUTPL_LOCUS5584</name>
</gene>
<organism evidence="2 3">
    <name type="scientific">Ceutorhynchus assimilis</name>
    <name type="common">cabbage seed weevil</name>
    <dbReference type="NCBI Taxonomy" id="467358"/>
    <lineage>
        <taxon>Eukaryota</taxon>
        <taxon>Metazoa</taxon>
        <taxon>Ecdysozoa</taxon>
        <taxon>Arthropoda</taxon>
        <taxon>Hexapoda</taxon>
        <taxon>Insecta</taxon>
        <taxon>Pterygota</taxon>
        <taxon>Neoptera</taxon>
        <taxon>Endopterygota</taxon>
        <taxon>Coleoptera</taxon>
        <taxon>Polyphaga</taxon>
        <taxon>Cucujiformia</taxon>
        <taxon>Curculionidae</taxon>
        <taxon>Ceutorhynchinae</taxon>
        <taxon>Ceutorhynchus</taxon>
    </lineage>
</organism>
<evidence type="ECO:0000256" key="1">
    <source>
        <dbReference type="SAM" id="MobiDB-lite"/>
    </source>
</evidence>
<sequence length="211" mass="24351">MATYAAYRHIELDKVGHSKKSYQLDLDRRLSSTQNTEQLSLDDLVQHMTSQIMNSTRRTITKLKTTRNPKISPKTQQLMTERRKLERSTPQYREINKTVNKAIRKDTSRIHSTNMMKECIAQNSNMKVLRKNRAKNRTKIYQLMDSEDVTHRNPVTGNGVASWDSKPAKPKTKVHKERNPVTGETYLIASTETPTKLDNNSTIHIKSEAKN</sequence>
<evidence type="ECO:0000313" key="3">
    <source>
        <dbReference type="Proteomes" id="UP001152799"/>
    </source>
</evidence>
<protein>
    <submittedName>
        <fullName evidence="2">Uncharacterized protein</fullName>
    </submittedName>
</protein>
<reference evidence="2" key="1">
    <citation type="submission" date="2022-01" db="EMBL/GenBank/DDBJ databases">
        <authorList>
            <person name="King R."/>
        </authorList>
    </citation>
    <scope>NUCLEOTIDE SEQUENCE</scope>
</reference>
<accession>A0A9N9QMF5</accession>
<name>A0A9N9QMF5_9CUCU</name>
<dbReference type="OrthoDB" id="6367565at2759"/>
<dbReference type="AlphaFoldDB" id="A0A9N9QMF5"/>
<dbReference type="EMBL" id="OU892278">
    <property type="protein sequence ID" value="CAG9764964.1"/>
    <property type="molecule type" value="Genomic_DNA"/>
</dbReference>
<keyword evidence="3" id="KW-1185">Reference proteome</keyword>
<dbReference type="Proteomes" id="UP001152799">
    <property type="component" value="Chromosome 2"/>
</dbReference>